<name>A0AAV5AMX2_9AGAM</name>
<dbReference type="AlphaFoldDB" id="A0AAV5AMX2"/>
<dbReference type="Proteomes" id="UP001050691">
    <property type="component" value="Unassembled WGS sequence"/>
</dbReference>
<comment type="caution">
    <text evidence="1">The sequence shown here is derived from an EMBL/GenBank/DDBJ whole genome shotgun (WGS) entry which is preliminary data.</text>
</comment>
<sequence length="190" mass="21295">MAHPFPTGLYKIVNVKNHNINIETLEFPASIPVVAFPEGATWDVSRPASLPNLGFAVHHLVVISESTDGIPANFQRKGPVPEEGVVVLQRESLLADVWCLHKVSESVYLIFASPNRDEHHGPFHWQLLSSERGTNVVVEANNEHPVNKLLNGHIIGGSESSIDELTEKLKGLHEHHPESFWKFRRLENEE</sequence>
<organism evidence="1 2">
    <name type="scientific">Clathrus columnatus</name>
    <dbReference type="NCBI Taxonomy" id="1419009"/>
    <lineage>
        <taxon>Eukaryota</taxon>
        <taxon>Fungi</taxon>
        <taxon>Dikarya</taxon>
        <taxon>Basidiomycota</taxon>
        <taxon>Agaricomycotina</taxon>
        <taxon>Agaricomycetes</taxon>
        <taxon>Phallomycetidae</taxon>
        <taxon>Phallales</taxon>
        <taxon>Clathraceae</taxon>
        <taxon>Clathrus</taxon>
    </lineage>
</organism>
<dbReference type="EMBL" id="BPWL01000011">
    <property type="protein sequence ID" value="GJJ15959.1"/>
    <property type="molecule type" value="Genomic_DNA"/>
</dbReference>
<protein>
    <recommendedName>
        <fullName evidence="3">DUF985 domain-containing protein</fullName>
    </recommendedName>
</protein>
<keyword evidence="2" id="KW-1185">Reference proteome</keyword>
<proteinExistence type="predicted"/>
<evidence type="ECO:0000313" key="2">
    <source>
        <dbReference type="Proteomes" id="UP001050691"/>
    </source>
</evidence>
<evidence type="ECO:0000313" key="1">
    <source>
        <dbReference type="EMBL" id="GJJ15959.1"/>
    </source>
</evidence>
<evidence type="ECO:0008006" key="3">
    <source>
        <dbReference type="Google" id="ProtNLM"/>
    </source>
</evidence>
<accession>A0AAV5AMX2</accession>
<gene>
    <name evidence="1" type="ORF">Clacol_010238</name>
</gene>
<reference evidence="1" key="1">
    <citation type="submission" date="2021-10" db="EMBL/GenBank/DDBJ databases">
        <title>De novo Genome Assembly of Clathrus columnatus (Basidiomycota, Fungi) Using Illumina and Nanopore Sequence Data.</title>
        <authorList>
            <person name="Ogiso-Tanaka E."/>
            <person name="Itagaki H."/>
            <person name="Hosoya T."/>
            <person name="Hosaka K."/>
        </authorList>
    </citation>
    <scope>NUCLEOTIDE SEQUENCE</scope>
    <source>
        <strain evidence="1">MO-923</strain>
    </source>
</reference>